<proteinExistence type="predicted"/>
<protein>
    <submittedName>
        <fullName evidence="2">Uncharacterized protein</fullName>
    </submittedName>
</protein>
<reference evidence="2" key="1">
    <citation type="submission" date="2019-07" db="EMBL/GenBank/DDBJ databases">
        <authorList>
            <person name="Dittberner H."/>
        </authorList>
    </citation>
    <scope>NUCLEOTIDE SEQUENCE [LARGE SCALE GENOMIC DNA]</scope>
</reference>
<accession>A0A565CV65</accession>
<keyword evidence="3" id="KW-1185">Reference proteome</keyword>
<evidence type="ECO:0000313" key="3">
    <source>
        <dbReference type="Proteomes" id="UP000489600"/>
    </source>
</evidence>
<dbReference type="PANTHER" id="PTHR48242">
    <property type="entry name" value="BNAA02G09820D PROTEIN"/>
    <property type="match status" value="1"/>
</dbReference>
<organism evidence="2 3">
    <name type="scientific">Arabis nemorensis</name>
    <dbReference type="NCBI Taxonomy" id="586526"/>
    <lineage>
        <taxon>Eukaryota</taxon>
        <taxon>Viridiplantae</taxon>
        <taxon>Streptophyta</taxon>
        <taxon>Embryophyta</taxon>
        <taxon>Tracheophyta</taxon>
        <taxon>Spermatophyta</taxon>
        <taxon>Magnoliopsida</taxon>
        <taxon>eudicotyledons</taxon>
        <taxon>Gunneridae</taxon>
        <taxon>Pentapetalae</taxon>
        <taxon>rosids</taxon>
        <taxon>malvids</taxon>
        <taxon>Brassicales</taxon>
        <taxon>Brassicaceae</taxon>
        <taxon>Arabideae</taxon>
        <taxon>Arabis</taxon>
    </lineage>
</organism>
<evidence type="ECO:0000256" key="1">
    <source>
        <dbReference type="SAM" id="MobiDB-lite"/>
    </source>
</evidence>
<dbReference type="Proteomes" id="UP000489600">
    <property type="component" value="Unassembled WGS sequence"/>
</dbReference>
<sequence length="70" mass="7488">MITVAIAAELLEEYTVALARITATLLPPPPTSRRRSVRAPNSGGRADSPLPRNDMSSSCAPNYGAFLLNF</sequence>
<dbReference type="AlphaFoldDB" id="A0A565CV65"/>
<dbReference type="EMBL" id="CABITT030000008">
    <property type="protein sequence ID" value="VVB17316.1"/>
    <property type="molecule type" value="Genomic_DNA"/>
</dbReference>
<dbReference type="PANTHER" id="PTHR48242:SF5">
    <property type="entry name" value="GENOME ASSEMBLY, CHROMOSOME: A06"/>
    <property type="match status" value="1"/>
</dbReference>
<gene>
    <name evidence="2" type="ORF">ANE_LOCUS27760</name>
</gene>
<evidence type="ECO:0000313" key="2">
    <source>
        <dbReference type="EMBL" id="VVB17316.1"/>
    </source>
</evidence>
<comment type="caution">
    <text evidence="2">The sequence shown here is derived from an EMBL/GenBank/DDBJ whole genome shotgun (WGS) entry which is preliminary data.</text>
</comment>
<dbReference type="OrthoDB" id="1107520at2759"/>
<name>A0A565CV65_9BRAS</name>
<feature type="region of interest" description="Disordered" evidence="1">
    <location>
        <begin position="25"/>
        <end position="59"/>
    </location>
</feature>